<sequence>VTSDNDRVLIDAGLSYRAIQQRLESLGLAADTLRAVLITHAHVDHVRSAGMLSRKHGIPIYVTEATRTAWGEGAQKVANWEFLLPDRTVAFGAMQFVPFGVCHDADDTLGFRINTPDGAIGFATDVGKITEDLISRFATCRVLVMESNHAVELLRVSPYAASVRSRIAGDDGHLSNEDVAAFVRDHLSADVSCIVLAHLSRVNNVPEIAKMSCLDALCAVGREDVRVVVADQDRPTPTIDLASLSRYSARLAPTQSGLTQTVLPFA</sequence>
<dbReference type="InterPro" id="IPR036866">
    <property type="entry name" value="RibonucZ/Hydroxyglut_hydro"/>
</dbReference>
<accession>A0A381R0S5</accession>
<evidence type="ECO:0000259" key="1">
    <source>
        <dbReference type="Pfam" id="PF12706"/>
    </source>
</evidence>
<dbReference type="Pfam" id="PF12706">
    <property type="entry name" value="Lactamase_B_2"/>
    <property type="match status" value="1"/>
</dbReference>
<protein>
    <recommendedName>
        <fullName evidence="1">Metallo-beta-lactamase domain-containing protein</fullName>
    </recommendedName>
</protein>
<organism evidence="2">
    <name type="scientific">marine metagenome</name>
    <dbReference type="NCBI Taxonomy" id="408172"/>
    <lineage>
        <taxon>unclassified sequences</taxon>
        <taxon>metagenomes</taxon>
        <taxon>ecological metagenomes</taxon>
    </lineage>
</organism>
<proteinExistence type="predicted"/>
<dbReference type="PANTHER" id="PTHR47619">
    <property type="entry name" value="METALLO-HYDROLASE YYCJ-RELATED"/>
    <property type="match status" value="1"/>
</dbReference>
<dbReference type="Gene3D" id="3.60.15.10">
    <property type="entry name" value="Ribonuclease Z/Hydroxyacylglutathione hydrolase-like"/>
    <property type="match status" value="1"/>
</dbReference>
<dbReference type="PANTHER" id="PTHR47619:SF1">
    <property type="entry name" value="EXODEOXYRIBONUCLEASE WALJ"/>
    <property type="match status" value="1"/>
</dbReference>
<name>A0A381R0S5_9ZZZZ</name>
<gene>
    <name evidence="2" type="ORF">METZ01_LOCUS38140</name>
</gene>
<feature type="non-terminal residue" evidence="2">
    <location>
        <position position="1"/>
    </location>
</feature>
<dbReference type="InterPro" id="IPR001279">
    <property type="entry name" value="Metallo-B-lactamas"/>
</dbReference>
<dbReference type="InterPro" id="IPR052533">
    <property type="entry name" value="WalJ/YycJ-like"/>
</dbReference>
<dbReference type="AlphaFoldDB" id="A0A381R0S5"/>
<dbReference type="EMBL" id="UINC01001628">
    <property type="protein sequence ID" value="SUZ85286.1"/>
    <property type="molecule type" value="Genomic_DNA"/>
</dbReference>
<dbReference type="SUPFAM" id="SSF56281">
    <property type="entry name" value="Metallo-hydrolase/oxidoreductase"/>
    <property type="match status" value="1"/>
</dbReference>
<feature type="domain" description="Metallo-beta-lactamase" evidence="1">
    <location>
        <begin position="7"/>
        <end position="185"/>
    </location>
</feature>
<evidence type="ECO:0000313" key="2">
    <source>
        <dbReference type="EMBL" id="SUZ85286.1"/>
    </source>
</evidence>
<reference evidence="2" key="1">
    <citation type="submission" date="2018-05" db="EMBL/GenBank/DDBJ databases">
        <authorList>
            <person name="Lanie J.A."/>
            <person name="Ng W.-L."/>
            <person name="Kazmierczak K.M."/>
            <person name="Andrzejewski T.M."/>
            <person name="Davidsen T.M."/>
            <person name="Wayne K.J."/>
            <person name="Tettelin H."/>
            <person name="Glass J.I."/>
            <person name="Rusch D."/>
            <person name="Podicherti R."/>
            <person name="Tsui H.-C.T."/>
            <person name="Winkler M.E."/>
        </authorList>
    </citation>
    <scope>NUCLEOTIDE SEQUENCE</scope>
</reference>